<dbReference type="InterPro" id="IPR050174">
    <property type="entry name" value="Protocadherin/Cadherin-CA"/>
</dbReference>
<dbReference type="CDD" id="cd11304">
    <property type="entry name" value="Cadherin_repeat"/>
    <property type="match status" value="2"/>
</dbReference>
<proteinExistence type="predicted"/>
<evidence type="ECO:0000256" key="7">
    <source>
        <dbReference type="ARBA" id="ARBA00023180"/>
    </source>
</evidence>
<keyword evidence="4 8" id="KW-0106">Calcium</keyword>
<dbReference type="SUPFAM" id="SSF49313">
    <property type="entry name" value="Cadherin-like"/>
    <property type="match status" value="2"/>
</dbReference>
<dbReference type="Proteomes" id="UP000678393">
    <property type="component" value="Unassembled WGS sequence"/>
</dbReference>
<feature type="domain" description="Cadherin" evidence="9">
    <location>
        <begin position="3"/>
        <end position="42"/>
    </location>
</feature>
<evidence type="ECO:0000256" key="2">
    <source>
        <dbReference type="ARBA" id="ARBA00022692"/>
    </source>
</evidence>
<evidence type="ECO:0000256" key="1">
    <source>
        <dbReference type="ARBA" id="ARBA00004167"/>
    </source>
</evidence>
<dbReference type="GO" id="GO:0005886">
    <property type="term" value="C:plasma membrane"/>
    <property type="evidence" value="ECO:0007669"/>
    <property type="project" value="InterPro"/>
</dbReference>
<sequence>MNLDYEVKTFHNFTIEATDGVNRSSALVYIRVVDENDHSPIFSQSFYSFDVVENAEIGYTIGTVPARDADSGNNGRVIYEYVSEWGQEYFSLDAHRGTFVLKKQLDFEE</sequence>
<feature type="domain" description="Cadherin" evidence="9">
    <location>
        <begin position="43"/>
        <end position="109"/>
    </location>
</feature>
<evidence type="ECO:0000256" key="6">
    <source>
        <dbReference type="ARBA" id="ARBA00023136"/>
    </source>
</evidence>
<accession>A0A8S3YZA1</accession>
<keyword evidence="2" id="KW-0812">Transmembrane</keyword>
<dbReference type="OrthoDB" id="6093071at2759"/>
<dbReference type="Pfam" id="PF00028">
    <property type="entry name" value="Cadherin"/>
    <property type="match status" value="1"/>
</dbReference>
<comment type="caution">
    <text evidence="10">The sequence shown here is derived from an EMBL/GenBank/DDBJ whole genome shotgun (WGS) entry which is preliminary data.</text>
</comment>
<organism evidence="10 11">
    <name type="scientific">Candidula unifasciata</name>
    <dbReference type="NCBI Taxonomy" id="100452"/>
    <lineage>
        <taxon>Eukaryota</taxon>
        <taxon>Metazoa</taxon>
        <taxon>Spiralia</taxon>
        <taxon>Lophotrochozoa</taxon>
        <taxon>Mollusca</taxon>
        <taxon>Gastropoda</taxon>
        <taxon>Heterobranchia</taxon>
        <taxon>Euthyneura</taxon>
        <taxon>Panpulmonata</taxon>
        <taxon>Eupulmonata</taxon>
        <taxon>Stylommatophora</taxon>
        <taxon>Helicina</taxon>
        <taxon>Helicoidea</taxon>
        <taxon>Geomitridae</taxon>
        <taxon>Candidula</taxon>
    </lineage>
</organism>
<dbReference type="PROSITE" id="PS00232">
    <property type="entry name" value="CADHERIN_1"/>
    <property type="match status" value="1"/>
</dbReference>
<feature type="non-terminal residue" evidence="10">
    <location>
        <position position="109"/>
    </location>
</feature>
<reference evidence="10" key="1">
    <citation type="submission" date="2021-04" db="EMBL/GenBank/DDBJ databases">
        <authorList>
            <consortium name="Molecular Ecology Group"/>
        </authorList>
    </citation>
    <scope>NUCLEOTIDE SEQUENCE</scope>
</reference>
<keyword evidence="6" id="KW-0472">Membrane</keyword>
<keyword evidence="7" id="KW-0325">Glycoprotein</keyword>
<dbReference type="GO" id="GO:0007156">
    <property type="term" value="P:homophilic cell adhesion via plasma membrane adhesion molecules"/>
    <property type="evidence" value="ECO:0007669"/>
    <property type="project" value="InterPro"/>
</dbReference>
<comment type="subcellular location">
    <subcellularLocation>
        <location evidence="1">Membrane</location>
        <topology evidence="1">Single-pass membrane protein</topology>
    </subcellularLocation>
</comment>
<dbReference type="InterPro" id="IPR020894">
    <property type="entry name" value="Cadherin_CS"/>
</dbReference>
<evidence type="ECO:0000256" key="4">
    <source>
        <dbReference type="ARBA" id="ARBA00022837"/>
    </source>
</evidence>
<dbReference type="GO" id="GO:0005509">
    <property type="term" value="F:calcium ion binding"/>
    <property type="evidence" value="ECO:0007669"/>
    <property type="project" value="UniProtKB-UniRule"/>
</dbReference>
<name>A0A8S3YZA1_9EUPU</name>
<evidence type="ECO:0000259" key="9">
    <source>
        <dbReference type="PROSITE" id="PS50268"/>
    </source>
</evidence>
<dbReference type="PRINTS" id="PR00205">
    <property type="entry name" value="CADHERIN"/>
</dbReference>
<dbReference type="PANTHER" id="PTHR24028">
    <property type="entry name" value="CADHERIN-87A"/>
    <property type="match status" value="1"/>
</dbReference>
<dbReference type="Gene3D" id="2.60.40.60">
    <property type="entry name" value="Cadherins"/>
    <property type="match status" value="2"/>
</dbReference>
<evidence type="ECO:0000256" key="5">
    <source>
        <dbReference type="ARBA" id="ARBA00022989"/>
    </source>
</evidence>
<gene>
    <name evidence="10" type="ORF">CUNI_LOCUS8085</name>
</gene>
<evidence type="ECO:0000313" key="10">
    <source>
        <dbReference type="EMBL" id="CAG5122527.1"/>
    </source>
</evidence>
<dbReference type="EMBL" id="CAJHNH020001313">
    <property type="protein sequence ID" value="CAG5122527.1"/>
    <property type="molecule type" value="Genomic_DNA"/>
</dbReference>
<protein>
    <recommendedName>
        <fullName evidence="9">Cadherin domain-containing protein</fullName>
    </recommendedName>
</protein>
<evidence type="ECO:0000313" key="11">
    <source>
        <dbReference type="Proteomes" id="UP000678393"/>
    </source>
</evidence>
<dbReference type="InterPro" id="IPR015919">
    <property type="entry name" value="Cadherin-like_sf"/>
</dbReference>
<keyword evidence="11" id="KW-1185">Reference proteome</keyword>
<dbReference type="InterPro" id="IPR002126">
    <property type="entry name" value="Cadherin-like_dom"/>
</dbReference>
<keyword evidence="5" id="KW-1133">Transmembrane helix</keyword>
<dbReference type="PROSITE" id="PS50268">
    <property type="entry name" value="CADHERIN_2"/>
    <property type="match status" value="2"/>
</dbReference>
<evidence type="ECO:0000256" key="8">
    <source>
        <dbReference type="PROSITE-ProRule" id="PRU00043"/>
    </source>
</evidence>
<dbReference type="AlphaFoldDB" id="A0A8S3YZA1"/>
<keyword evidence="3" id="KW-0677">Repeat</keyword>
<evidence type="ECO:0000256" key="3">
    <source>
        <dbReference type="ARBA" id="ARBA00022737"/>
    </source>
</evidence>
<dbReference type="PANTHER" id="PTHR24028:SF328">
    <property type="entry name" value="CADHERIN-3"/>
    <property type="match status" value="1"/>
</dbReference>